<reference evidence="12 13" key="1">
    <citation type="journal article" date="2018" name="J. Microbiol.">
        <title>Baekduia soli gen. nov., sp. nov., a novel bacterium isolated from the soil of Baekdu Mountain and proposal of a novel family name, Baekduiaceae fam. nov.</title>
        <authorList>
            <person name="An D.S."/>
            <person name="Siddiqi M.Z."/>
            <person name="Kim K.H."/>
            <person name="Yu H.S."/>
            <person name="Im W.T."/>
        </authorList>
    </citation>
    <scope>NUCLEOTIDE SEQUENCE [LARGE SCALE GENOMIC DNA]</scope>
    <source>
        <strain evidence="12 13">BR7-21</strain>
    </source>
</reference>
<dbReference type="GO" id="GO:0006417">
    <property type="term" value="P:regulation of translation"/>
    <property type="evidence" value="ECO:0007669"/>
    <property type="project" value="TreeGrafter"/>
</dbReference>
<dbReference type="PANTHER" id="PTHR37461:SF1">
    <property type="entry name" value="ANTI-SIGMA-K FACTOR RSKA"/>
    <property type="match status" value="1"/>
</dbReference>
<protein>
    <recommendedName>
        <fullName evidence="8">Regulator of SigK</fullName>
    </recommendedName>
    <alternativeName>
        <fullName evidence="7">Sigma-K anti-sigma factor RskA</fullName>
    </alternativeName>
</protein>
<sequence>MSPCPHHDDAGAWVLFALPEADEPAYRAHLETCAECRAEVARLQAVADVLPMAAPQMVPPPDLKGRIMAVVESEARLLRASGPEADRVPVPQRAPGAWRRILAPLGRLRPLPAVALASAVLAVGVVLGVVLSGGDDTVTHTGFGPRGSQVALVVKGDHGEFDLRGVPAPPAGRVYQVWLVSGNARPRPAHALFNVRSDGRARVEIPDSLKGTDRVLVTAEPSGGSTQPTSDPVIGATLT</sequence>
<feature type="domain" description="Anti-sigma K factor RskA C-terminal" evidence="11">
    <location>
        <begin position="144"/>
        <end position="233"/>
    </location>
</feature>
<dbReference type="AlphaFoldDB" id="A0A5B8UAP6"/>
<dbReference type="Gene3D" id="1.10.10.1320">
    <property type="entry name" value="Anti-sigma factor, zinc-finger domain"/>
    <property type="match status" value="1"/>
</dbReference>
<keyword evidence="5 10" id="KW-1133">Transmembrane helix</keyword>
<dbReference type="GO" id="GO:0016989">
    <property type="term" value="F:sigma factor antagonist activity"/>
    <property type="evidence" value="ECO:0007669"/>
    <property type="project" value="TreeGrafter"/>
</dbReference>
<evidence type="ECO:0000256" key="4">
    <source>
        <dbReference type="ARBA" id="ARBA00022692"/>
    </source>
</evidence>
<dbReference type="EMBL" id="CP042430">
    <property type="protein sequence ID" value="QEC50054.1"/>
    <property type="molecule type" value="Genomic_DNA"/>
</dbReference>
<evidence type="ECO:0000259" key="11">
    <source>
        <dbReference type="Pfam" id="PF10099"/>
    </source>
</evidence>
<dbReference type="Pfam" id="PF10099">
    <property type="entry name" value="RskA_C"/>
    <property type="match status" value="1"/>
</dbReference>
<evidence type="ECO:0000256" key="5">
    <source>
        <dbReference type="ARBA" id="ARBA00022989"/>
    </source>
</evidence>
<evidence type="ECO:0000256" key="6">
    <source>
        <dbReference type="ARBA" id="ARBA00023136"/>
    </source>
</evidence>
<dbReference type="Proteomes" id="UP000321805">
    <property type="component" value="Chromosome"/>
</dbReference>
<dbReference type="InterPro" id="IPR018764">
    <property type="entry name" value="RskA_C"/>
</dbReference>
<dbReference type="InterPro" id="IPR051474">
    <property type="entry name" value="Anti-sigma-K/W_factor"/>
</dbReference>
<evidence type="ECO:0000256" key="1">
    <source>
        <dbReference type="ARBA" id="ARBA00004167"/>
    </source>
</evidence>
<accession>A0A5B8UAP6</accession>
<evidence type="ECO:0000256" key="2">
    <source>
        <dbReference type="ARBA" id="ARBA00004236"/>
    </source>
</evidence>
<dbReference type="InterPro" id="IPR041916">
    <property type="entry name" value="Anti_sigma_zinc_sf"/>
</dbReference>
<dbReference type="OrthoDB" id="153510at2"/>
<dbReference type="PANTHER" id="PTHR37461">
    <property type="entry name" value="ANTI-SIGMA-K FACTOR RSKA"/>
    <property type="match status" value="1"/>
</dbReference>
<keyword evidence="4 10" id="KW-0812">Transmembrane</keyword>
<proteinExistence type="predicted"/>
<dbReference type="KEGG" id="bsol:FSW04_22415"/>
<evidence type="ECO:0000313" key="13">
    <source>
        <dbReference type="Proteomes" id="UP000321805"/>
    </source>
</evidence>
<evidence type="ECO:0000256" key="8">
    <source>
        <dbReference type="ARBA" id="ARBA00030803"/>
    </source>
</evidence>
<feature type="region of interest" description="Disordered" evidence="9">
    <location>
        <begin position="219"/>
        <end position="239"/>
    </location>
</feature>
<evidence type="ECO:0000256" key="9">
    <source>
        <dbReference type="SAM" id="MobiDB-lite"/>
    </source>
</evidence>
<evidence type="ECO:0000256" key="7">
    <source>
        <dbReference type="ARBA" id="ARBA00029829"/>
    </source>
</evidence>
<comment type="subcellular location">
    <subcellularLocation>
        <location evidence="2">Cell membrane</location>
    </subcellularLocation>
    <subcellularLocation>
        <location evidence="1">Membrane</location>
        <topology evidence="1">Single-pass membrane protein</topology>
    </subcellularLocation>
</comment>
<keyword evidence="3" id="KW-1003">Cell membrane</keyword>
<name>A0A5B8UAP6_9ACTN</name>
<feature type="transmembrane region" description="Helical" evidence="10">
    <location>
        <begin position="110"/>
        <end position="131"/>
    </location>
</feature>
<gene>
    <name evidence="12" type="ORF">FSW04_22415</name>
</gene>
<organism evidence="12 13">
    <name type="scientific">Baekduia soli</name>
    <dbReference type="NCBI Taxonomy" id="496014"/>
    <lineage>
        <taxon>Bacteria</taxon>
        <taxon>Bacillati</taxon>
        <taxon>Actinomycetota</taxon>
        <taxon>Thermoleophilia</taxon>
        <taxon>Solirubrobacterales</taxon>
        <taxon>Baekduiaceae</taxon>
        <taxon>Baekduia</taxon>
    </lineage>
</organism>
<dbReference type="GO" id="GO:0005886">
    <property type="term" value="C:plasma membrane"/>
    <property type="evidence" value="ECO:0007669"/>
    <property type="project" value="UniProtKB-SubCell"/>
</dbReference>
<dbReference type="RefSeq" id="WP_146922418.1">
    <property type="nucleotide sequence ID" value="NZ_CP042430.1"/>
</dbReference>
<keyword evidence="13" id="KW-1185">Reference proteome</keyword>
<evidence type="ECO:0000256" key="10">
    <source>
        <dbReference type="SAM" id="Phobius"/>
    </source>
</evidence>
<evidence type="ECO:0000256" key="3">
    <source>
        <dbReference type="ARBA" id="ARBA00022475"/>
    </source>
</evidence>
<evidence type="ECO:0000313" key="12">
    <source>
        <dbReference type="EMBL" id="QEC50054.1"/>
    </source>
</evidence>
<keyword evidence="6 10" id="KW-0472">Membrane</keyword>